<sequence>MTYLAKILEEKLREVEGVRAMRPLARYLELRDSLAPARGFMAALRAEDSRLRLIAEVKKASPSRGVIVHDFDPVRIALRYEAIGASALSVLTDRQFFQGSPEYLQAVSAAVQLPVLRKDFIVDESQIFESRLMGADAILLIVAALDPRQLRDYLQTAGETGLDVLVEVHDRRELDMATEAGATLIGVNNRNLKDFSVDPVTSSALRPFFPPDTISVSESGLKTASDIALLRDAGFHAVLIGEGLQTSKELTGLTWPVTPSLS</sequence>
<dbReference type="Pfam" id="PF00218">
    <property type="entry name" value="IGPS"/>
    <property type="match status" value="1"/>
</dbReference>
<evidence type="ECO:0000313" key="11">
    <source>
        <dbReference type="Proteomes" id="UP000076481"/>
    </source>
</evidence>
<dbReference type="AlphaFoldDB" id="A0A165LJH1"/>
<dbReference type="NCBIfam" id="NF001377">
    <property type="entry name" value="PRK00278.2-4"/>
    <property type="match status" value="1"/>
</dbReference>
<dbReference type="Proteomes" id="UP000076481">
    <property type="component" value="Unassembled WGS sequence"/>
</dbReference>
<evidence type="ECO:0000256" key="5">
    <source>
        <dbReference type="ARBA" id="ARBA00022822"/>
    </source>
</evidence>
<dbReference type="PROSITE" id="PS00614">
    <property type="entry name" value="IGPS"/>
    <property type="match status" value="1"/>
</dbReference>
<evidence type="ECO:0000256" key="1">
    <source>
        <dbReference type="ARBA" id="ARBA00001633"/>
    </source>
</evidence>
<keyword evidence="4 8" id="KW-0210">Decarboxylase</keyword>
<keyword evidence="5 8" id="KW-0822">Tryptophan biosynthesis</keyword>
<comment type="pathway">
    <text evidence="2 8">Amino-acid biosynthesis; L-tryptophan biosynthesis; L-tryptophan from chorismate: step 4/5.</text>
</comment>
<keyword evidence="7 8" id="KW-0456">Lyase</keyword>
<dbReference type="EMBL" id="LVWG01000032">
    <property type="protein sequence ID" value="KZK74121.1"/>
    <property type="molecule type" value="Genomic_DNA"/>
</dbReference>
<dbReference type="UniPathway" id="UPA00035">
    <property type="reaction ID" value="UER00043"/>
</dbReference>
<reference evidence="10 11" key="1">
    <citation type="submission" date="2016-03" db="EMBL/GenBank/DDBJ databases">
        <title>Speciation and ecological success in dimly lit waters: horizontal gene transfer in a green sulfur bacteria bloom unveiled by metagenomic assembly.</title>
        <authorList>
            <person name="Llorens-Mares T."/>
            <person name="Liu Z."/>
            <person name="Allen L.Z."/>
            <person name="Rusch D.B."/>
            <person name="Craig M.T."/>
            <person name="Dupont C.L."/>
            <person name="Bryant D.A."/>
            <person name="Casamayor E.O."/>
        </authorList>
    </citation>
    <scope>NUCLEOTIDE SEQUENCE [LARGE SCALE GENOMIC DNA]</scope>
    <source>
        <strain evidence="10">CIII</strain>
    </source>
</reference>
<gene>
    <name evidence="8" type="primary">trpC</name>
    <name evidence="10" type="ORF">A3K90_07860</name>
</gene>
<dbReference type="PANTHER" id="PTHR22854">
    <property type="entry name" value="TRYPTOPHAN BIOSYNTHESIS PROTEIN"/>
    <property type="match status" value="1"/>
</dbReference>
<dbReference type="InterPro" id="IPR045186">
    <property type="entry name" value="Indole-3-glycerol_P_synth"/>
</dbReference>
<evidence type="ECO:0000256" key="7">
    <source>
        <dbReference type="ARBA" id="ARBA00023239"/>
    </source>
</evidence>
<evidence type="ECO:0000256" key="2">
    <source>
        <dbReference type="ARBA" id="ARBA00004696"/>
    </source>
</evidence>
<accession>A0A165LJH1</accession>
<evidence type="ECO:0000256" key="3">
    <source>
        <dbReference type="ARBA" id="ARBA00022605"/>
    </source>
</evidence>
<dbReference type="PANTHER" id="PTHR22854:SF2">
    <property type="entry name" value="INDOLE-3-GLYCEROL-PHOSPHATE SYNTHASE"/>
    <property type="match status" value="1"/>
</dbReference>
<evidence type="ECO:0000313" key="10">
    <source>
        <dbReference type="EMBL" id="KZK74121.1"/>
    </source>
</evidence>
<dbReference type="InterPro" id="IPR011060">
    <property type="entry name" value="RibuloseP-bd_barrel"/>
</dbReference>
<keyword evidence="3 8" id="KW-0028">Amino-acid biosynthesis</keyword>
<feature type="domain" description="Indole-3-glycerol phosphate synthase" evidence="9">
    <location>
        <begin position="4"/>
        <end position="250"/>
    </location>
</feature>
<keyword evidence="6 8" id="KW-0057">Aromatic amino acid biosynthesis</keyword>
<evidence type="ECO:0000259" key="9">
    <source>
        <dbReference type="Pfam" id="PF00218"/>
    </source>
</evidence>
<evidence type="ECO:0000256" key="4">
    <source>
        <dbReference type="ARBA" id="ARBA00022793"/>
    </source>
</evidence>
<dbReference type="RefSeq" id="WP_303681953.1">
    <property type="nucleotide sequence ID" value="NZ_LVWG01000032.1"/>
</dbReference>
<comment type="similarity">
    <text evidence="8">Belongs to the TrpC family.</text>
</comment>
<dbReference type="Gene3D" id="3.20.20.70">
    <property type="entry name" value="Aldolase class I"/>
    <property type="match status" value="1"/>
</dbReference>
<dbReference type="SUPFAM" id="SSF51366">
    <property type="entry name" value="Ribulose-phoshate binding barrel"/>
    <property type="match status" value="1"/>
</dbReference>
<dbReference type="InterPro" id="IPR013798">
    <property type="entry name" value="Indole-3-glycerol_P_synth_dom"/>
</dbReference>
<organism evidence="10 11">
    <name type="scientific">Pelodictyon luteolum</name>
    <dbReference type="NCBI Taxonomy" id="1100"/>
    <lineage>
        <taxon>Bacteria</taxon>
        <taxon>Pseudomonadati</taxon>
        <taxon>Chlorobiota</taxon>
        <taxon>Chlorobiia</taxon>
        <taxon>Chlorobiales</taxon>
        <taxon>Chlorobiaceae</taxon>
        <taxon>Chlorobium/Pelodictyon group</taxon>
        <taxon>Pelodictyon</taxon>
    </lineage>
</organism>
<dbReference type="CDD" id="cd00331">
    <property type="entry name" value="IGPS"/>
    <property type="match status" value="1"/>
</dbReference>
<evidence type="ECO:0000256" key="8">
    <source>
        <dbReference type="HAMAP-Rule" id="MF_00134"/>
    </source>
</evidence>
<comment type="catalytic activity">
    <reaction evidence="1 8">
        <text>1-(2-carboxyphenylamino)-1-deoxy-D-ribulose 5-phosphate + H(+) = (1S,2R)-1-C-(indol-3-yl)glycerol 3-phosphate + CO2 + H2O</text>
        <dbReference type="Rhea" id="RHEA:23476"/>
        <dbReference type="ChEBI" id="CHEBI:15377"/>
        <dbReference type="ChEBI" id="CHEBI:15378"/>
        <dbReference type="ChEBI" id="CHEBI:16526"/>
        <dbReference type="ChEBI" id="CHEBI:58613"/>
        <dbReference type="ChEBI" id="CHEBI:58866"/>
        <dbReference type="EC" id="4.1.1.48"/>
    </reaction>
</comment>
<proteinExistence type="inferred from homology"/>
<dbReference type="EC" id="4.1.1.48" evidence="8"/>
<protein>
    <recommendedName>
        <fullName evidence="8">Indole-3-glycerol phosphate synthase</fullName>
        <shortName evidence="8">IGPS</shortName>
        <ecNumber evidence="8">4.1.1.48</ecNumber>
    </recommendedName>
</protein>
<dbReference type="InterPro" id="IPR013785">
    <property type="entry name" value="Aldolase_TIM"/>
</dbReference>
<dbReference type="GO" id="GO:0000162">
    <property type="term" value="P:L-tryptophan biosynthetic process"/>
    <property type="evidence" value="ECO:0007669"/>
    <property type="project" value="UniProtKB-UniRule"/>
</dbReference>
<comment type="caution">
    <text evidence="10">The sequence shown here is derived from an EMBL/GenBank/DDBJ whole genome shotgun (WGS) entry which is preliminary data.</text>
</comment>
<evidence type="ECO:0000256" key="6">
    <source>
        <dbReference type="ARBA" id="ARBA00023141"/>
    </source>
</evidence>
<dbReference type="InterPro" id="IPR001468">
    <property type="entry name" value="Indole-3-GlycerolPSynthase_CS"/>
</dbReference>
<name>A0A165LJH1_PELLU</name>
<dbReference type="FunFam" id="3.20.20.70:FF:000024">
    <property type="entry name" value="Indole-3-glycerol phosphate synthase"/>
    <property type="match status" value="1"/>
</dbReference>
<dbReference type="GO" id="GO:0004425">
    <property type="term" value="F:indole-3-glycerol-phosphate synthase activity"/>
    <property type="evidence" value="ECO:0007669"/>
    <property type="project" value="UniProtKB-UniRule"/>
</dbReference>
<dbReference type="GO" id="GO:0004640">
    <property type="term" value="F:phosphoribosylanthranilate isomerase activity"/>
    <property type="evidence" value="ECO:0007669"/>
    <property type="project" value="TreeGrafter"/>
</dbReference>
<dbReference type="HAMAP" id="MF_00134_B">
    <property type="entry name" value="IGPS_B"/>
    <property type="match status" value="1"/>
</dbReference>